<evidence type="ECO:0000313" key="8">
    <source>
        <dbReference type="EMBL" id="KAF7283077.1"/>
    </source>
</evidence>
<reference evidence="8" key="1">
    <citation type="submission" date="2020-08" db="EMBL/GenBank/DDBJ databases">
        <title>Genome sequencing and assembly of the red palm weevil Rhynchophorus ferrugineus.</title>
        <authorList>
            <person name="Dias G.B."/>
            <person name="Bergman C.M."/>
            <person name="Manee M."/>
        </authorList>
    </citation>
    <scope>NUCLEOTIDE SEQUENCE</scope>
    <source>
        <strain evidence="8">AA-2017</strain>
        <tissue evidence="8">Whole larva</tissue>
    </source>
</reference>
<evidence type="ECO:0000256" key="3">
    <source>
        <dbReference type="ARBA" id="ARBA00022989"/>
    </source>
</evidence>
<evidence type="ECO:0000256" key="4">
    <source>
        <dbReference type="ARBA" id="ARBA00023136"/>
    </source>
</evidence>
<keyword evidence="4 5" id="KW-0472">Membrane</keyword>
<keyword evidence="6" id="KW-0732">Signal</keyword>
<feature type="signal peptide" evidence="6">
    <location>
        <begin position="1"/>
        <end position="19"/>
    </location>
</feature>
<dbReference type="EMBL" id="JAACXV010000140">
    <property type="protein sequence ID" value="KAF7283077.1"/>
    <property type="molecule type" value="Genomic_DNA"/>
</dbReference>
<keyword evidence="2 5" id="KW-0812">Transmembrane</keyword>
<evidence type="ECO:0000259" key="7">
    <source>
        <dbReference type="PROSITE" id="PS50261"/>
    </source>
</evidence>
<feature type="transmembrane region" description="Helical" evidence="5">
    <location>
        <begin position="1762"/>
        <end position="1782"/>
    </location>
</feature>
<gene>
    <name evidence="8" type="ORF">GWI33_001483</name>
</gene>
<feature type="transmembrane region" description="Helical" evidence="5">
    <location>
        <begin position="1672"/>
        <end position="1695"/>
    </location>
</feature>
<dbReference type="CDD" id="cd15040">
    <property type="entry name" value="7tmB2_Adhesion"/>
    <property type="match status" value="1"/>
</dbReference>
<evidence type="ECO:0000313" key="9">
    <source>
        <dbReference type="Proteomes" id="UP000625711"/>
    </source>
</evidence>
<comment type="caution">
    <text evidence="8">The sequence shown here is derived from an EMBL/GenBank/DDBJ whole genome shotgun (WGS) entry which is preliminary data.</text>
</comment>
<evidence type="ECO:0000256" key="1">
    <source>
        <dbReference type="ARBA" id="ARBA00004141"/>
    </source>
</evidence>
<feature type="transmembrane region" description="Helical" evidence="5">
    <location>
        <begin position="1576"/>
        <end position="1595"/>
    </location>
</feature>
<protein>
    <recommendedName>
        <fullName evidence="7">G-protein coupled receptors family 2 profile 2 domain-containing protein</fullName>
    </recommendedName>
</protein>
<evidence type="ECO:0000256" key="6">
    <source>
        <dbReference type="SAM" id="SignalP"/>
    </source>
</evidence>
<dbReference type="PANTHER" id="PTHR47767">
    <property type="entry name" value="ADHESION G PROTEIN-COUPLED RECEPTOR G7"/>
    <property type="match status" value="1"/>
</dbReference>
<dbReference type="InterPro" id="IPR000832">
    <property type="entry name" value="GPCR_2_secretin-like"/>
</dbReference>
<accession>A0A834IZ58</accession>
<dbReference type="InterPro" id="IPR046338">
    <property type="entry name" value="GAIN_dom_sf"/>
</dbReference>
<dbReference type="GO" id="GO:0007166">
    <property type="term" value="P:cell surface receptor signaling pathway"/>
    <property type="evidence" value="ECO:0007669"/>
    <property type="project" value="InterPro"/>
</dbReference>
<dbReference type="GO" id="GO:0016020">
    <property type="term" value="C:membrane"/>
    <property type="evidence" value="ECO:0007669"/>
    <property type="project" value="UniProtKB-SubCell"/>
</dbReference>
<dbReference type="Pfam" id="PF00002">
    <property type="entry name" value="7tm_2"/>
    <property type="match status" value="1"/>
</dbReference>
<organism evidence="8 9">
    <name type="scientific">Rhynchophorus ferrugineus</name>
    <name type="common">Red palm weevil</name>
    <name type="synonym">Curculio ferrugineus</name>
    <dbReference type="NCBI Taxonomy" id="354439"/>
    <lineage>
        <taxon>Eukaryota</taxon>
        <taxon>Metazoa</taxon>
        <taxon>Ecdysozoa</taxon>
        <taxon>Arthropoda</taxon>
        <taxon>Hexapoda</taxon>
        <taxon>Insecta</taxon>
        <taxon>Pterygota</taxon>
        <taxon>Neoptera</taxon>
        <taxon>Endopterygota</taxon>
        <taxon>Coleoptera</taxon>
        <taxon>Polyphaga</taxon>
        <taxon>Cucujiformia</taxon>
        <taxon>Curculionidae</taxon>
        <taxon>Dryophthorinae</taxon>
        <taxon>Rhynchophorus</taxon>
    </lineage>
</organism>
<dbReference type="InterPro" id="IPR000203">
    <property type="entry name" value="GPS"/>
</dbReference>
<name>A0A834IZ58_RHYFE</name>
<dbReference type="GO" id="GO:0004930">
    <property type="term" value="F:G protein-coupled receptor activity"/>
    <property type="evidence" value="ECO:0007669"/>
    <property type="project" value="InterPro"/>
</dbReference>
<evidence type="ECO:0000256" key="2">
    <source>
        <dbReference type="ARBA" id="ARBA00022692"/>
    </source>
</evidence>
<feature type="transmembrane region" description="Helical" evidence="5">
    <location>
        <begin position="1640"/>
        <end position="1660"/>
    </location>
</feature>
<feature type="transmembrane region" description="Helical" evidence="5">
    <location>
        <begin position="1602"/>
        <end position="1620"/>
    </location>
</feature>
<keyword evidence="9" id="KW-1185">Reference proteome</keyword>
<dbReference type="InterPro" id="IPR053066">
    <property type="entry name" value="ADGR_G7"/>
</dbReference>
<feature type="transmembrane region" description="Helical" evidence="5">
    <location>
        <begin position="1715"/>
        <end position="1742"/>
    </location>
</feature>
<evidence type="ECO:0000256" key="5">
    <source>
        <dbReference type="SAM" id="Phobius"/>
    </source>
</evidence>
<feature type="chain" id="PRO_5032632001" description="G-protein coupled receptors family 2 profile 2 domain-containing protein" evidence="6">
    <location>
        <begin position="20"/>
        <end position="1842"/>
    </location>
</feature>
<feature type="domain" description="G-protein coupled receptors family 2 profile 2" evidence="7">
    <location>
        <begin position="1567"/>
        <end position="1811"/>
    </location>
</feature>
<proteinExistence type="predicted"/>
<feature type="transmembrane region" description="Helical" evidence="5">
    <location>
        <begin position="1788"/>
        <end position="1810"/>
    </location>
</feature>
<dbReference type="PANTHER" id="PTHR47767:SF1">
    <property type="entry name" value="ADHESION G PROTEIN-COUPLED RECEPTOR G7"/>
    <property type="match status" value="1"/>
</dbReference>
<sequence>MSYCLLSLVLLFFYQLLWTECIDRGYRPRPSNFSMLLQKYPQFLGKYTRPSRPPFEGFKLSGIILESSSSEEDYSDTSGTTDIIETTTYPQICYQINQTVNGVNIVWPEQPLGLSVWSTPLCLNETYKIIKRTCIFGDDGSMWNFEPNCTRLQATITNPCPTGLSYIQGKYCYTVIDNTVFPPQCPYQETLGWSEYSRLNLTKKPIWMPLKREQNQYYGVDVMRYTEITNNYGDPFTICTDSCKTYFYTGQLMESNCLIYHNSNHVEAVPCDSKYSAVCFYDVLPSRSSTLCSQIDSECVQSGYETRSSCFCKGDKHLQPQISSYDLVEFIQPFQNLLFKSVSTLCRIGLRNEPNKSPTWIKSNKSITYTNWNYNVDIDFDLNYGAYTFDGWELTDDDLDCVLYEKESSEASGELKLTYDTENSNFVLIISNSQQFKYDQNQKPLIYCFTDASSKSLIYRITQVTFDKIVNDNMVFVFDPLTISQSGPGNYWCEGFLYPNLDTITSNRFFLNNPLYQGEYVAILKLKNYTDKLSTNPVTPENLEMLQNLFKNEIPNYQSFYPRLFMVNKVDAEKHEITLTYHLSSAESIDSPEEYESLKGISRSQKIFEFIDFRSVHYCAQVVTTMKGKKMTWPLTAADSSNDTIGGYCIDDDGVVMQRHCIDDFISGAHWSDIPNCTFYEASDSSKQLKDIITSGDITVLLNSMSTVCELTENAQSFLTIDVLLIAKFLKLIANNKPDLQKLTGIVSNIMKVPEHILIDAQDNFKATDDILIAIDDALSDSDPGEWASENFIAKSINVDQDKFYGILLENCTGFSKSCSIVTIYGQPIVESQLKSNVFAAIYLSEDLQKQIMDYAERNSSYTAKIVISIFYGCHLFVGNRPFRFTSYVFGVLLPGFNEPFAGPLNIYYHIGFRRGTIDYNCSYWKFDETYRSDWEMEDTDDERSFIICKYYHVTHFALPFDKPDEDTLLSNELNSDTFCCDAPNETYCSAQNPFVFDEYYQNYFLNELDFNNLAYDNSCIKKHQNILYNIYNLLLRKLLNHISVGDIKSIADELFTLEYIQEDETEVLANIINRVLQLPKSTLELSQEIYQSADKILASLDHVIYKINYDVEIYKEHVTFIIKSKQNSSGIAGFDIYSPNNVTVLNKNMYSMQNNLEMIARIMFSEKLMKQIEEYQSKIVLVIFYQDTLFPITSGEITSRVVIDLLFPDINTPGKGEFSIIYRHDNYRRNKEYCAYWNHVIENKKVLNSGGWRSEFPAVIKDHEAICTFTHTTHFTLIITNHNITTDLEFLLHSDLSSLDKLMEVELILMASTENLISVDISLISKIIANSTFESSLTNITSKIVSSLFGVPREVLRASQSTYSATDTILHGVDEMAKKSDDTLLSLSNFSLIVQNFQNRSVKAVIISDCRDNTCSIEMYDDYIDVNDYVDNKTVVAMVMLSEELVKQLSASFDPRLVITMYFNDDLFNEIDTQQETSRIFGVVFPGINTTLNGELYVVYGAGALVGPNNVCAFWDYDVNANQAGQWTKDFNKQKLKDFTICSFNHVTHFALLLANNDDYNDDTVLDIVTDIECILSLFGISVILFTAVVFRKWRQNTGNIILINFSVAITLKIVMLYVSEFVRGTSGGVSCTISGAILHYAILSECAWMLTIAILQFKRFVEVLGGPPKYVLLKALVCGWLFPVLPVVCVVVIDSGSYQVGQSGLCYPSDLSLFLGVWFPVLLIITINSVIFLFILYNVFHKKTECVDVVNHEILFQWRLALLLFFMLGLTWIFGFLGQIKNDTFFTYLFCITASLQGFVMFLFFIVFNKSTRLLYVQTLKQWFYSRGIFNVRGSSKDKY</sequence>
<dbReference type="InterPro" id="IPR017981">
    <property type="entry name" value="GPCR_2-like_7TM"/>
</dbReference>
<dbReference type="OrthoDB" id="10037534at2759"/>
<dbReference type="Gene3D" id="1.20.1070.10">
    <property type="entry name" value="Rhodopsin 7-helix transmembrane proteins"/>
    <property type="match status" value="1"/>
</dbReference>
<keyword evidence="3 5" id="KW-1133">Transmembrane helix</keyword>
<comment type="subcellular location">
    <subcellularLocation>
        <location evidence="1">Membrane</location>
        <topology evidence="1">Multi-pass membrane protein</topology>
    </subcellularLocation>
</comment>
<dbReference type="Gene3D" id="2.60.220.50">
    <property type="match status" value="2"/>
</dbReference>
<dbReference type="PROSITE" id="PS50261">
    <property type="entry name" value="G_PROTEIN_RECEP_F2_4"/>
    <property type="match status" value="1"/>
</dbReference>
<dbReference type="Proteomes" id="UP000625711">
    <property type="component" value="Unassembled WGS sequence"/>
</dbReference>
<dbReference type="Pfam" id="PF01825">
    <property type="entry name" value="GPS"/>
    <property type="match status" value="1"/>
</dbReference>